<organism evidence="2 3">
    <name type="scientific">Babesia duncani</name>
    <dbReference type="NCBI Taxonomy" id="323732"/>
    <lineage>
        <taxon>Eukaryota</taxon>
        <taxon>Sar</taxon>
        <taxon>Alveolata</taxon>
        <taxon>Apicomplexa</taxon>
        <taxon>Aconoidasida</taxon>
        <taxon>Piroplasmida</taxon>
        <taxon>Babesiidae</taxon>
        <taxon>Babesia</taxon>
    </lineage>
</organism>
<gene>
    <name evidence="2" type="ORF">BdWA1_002680</name>
</gene>
<dbReference type="CDD" id="cd18186">
    <property type="entry name" value="BTB_POZ_ZBTB_KLHL-like"/>
    <property type="match status" value="1"/>
</dbReference>
<accession>A0AAD9PJY8</accession>
<name>A0AAD9PJY8_9APIC</name>
<comment type="caution">
    <text evidence="2">The sequence shown here is derived from an EMBL/GenBank/DDBJ whole genome shotgun (WGS) entry which is preliminary data.</text>
</comment>
<evidence type="ECO:0000259" key="1">
    <source>
        <dbReference type="PROSITE" id="PS50097"/>
    </source>
</evidence>
<evidence type="ECO:0000313" key="3">
    <source>
        <dbReference type="Proteomes" id="UP001214638"/>
    </source>
</evidence>
<dbReference type="GeneID" id="94336977"/>
<protein>
    <submittedName>
        <fullName evidence="2">Bifunctional BTB-POZ domain/SKP1-BTB-POZ domain superfamily</fullName>
    </submittedName>
</protein>
<dbReference type="Gene3D" id="3.30.710.10">
    <property type="entry name" value="Potassium Channel Kv1.1, Chain A"/>
    <property type="match status" value="1"/>
</dbReference>
<dbReference type="AlphaFoldDB" id="A0AAD9PJY8"/>
<keyword evidence="3" id="KW-1185">Reference proteome</keyword>
<dbReference type="PROSITE" id="PS50097">
    <property type="entry name" value="BTB"/>
    <property type="match status" value="1"/>
</dbReference>
<dbReference type="SUPFAM" id="SSF54695">
    <property type="entry name" value="POZ domain"/>
    <property type="match status" value="1"/>
</dbReference>
<dbReference type="EMBL" id="JALLKP010000003">
    <property type="protein sequence ID" value="KAK2196080.1"/>
    <property type="molecule type" value="Genomic_DNA"/>
</dbReference>
<dbReference type="KEGG" id="bdw:94336977"/>
<sequence length="457" mass="52006">MMREGCVTVNLSDITERKDIRDEYTDMFLILRQTDNTDENQSDVVINVHSGVLRVASPYFMRSLDELEAKIRSNGIERSKLEYVLTTPYPRIIQRILRYIYSNDYFNIKEPPEDLVPLYQECVRLELNELKTSVLKIIQFQSSLEIISKLGGVADACHETTLAQDCGRILADAAFGVFSAELHLNLGISGLIAMLRCDNIQLDEVQIFAALCHYMEAKKDLHTPFGITQIGEIEQDLLHHIRFCSMAPKSLKEFKSPNLDALLLDATLRILLKNHFPPRCFPWISNEHYEIRYFQGLFPIMLVRTLSHGNCNDSRDAVGSHAYTFGVERELSVGYWAFQVAKTHAGNMGFGIVFRSTSVDCDNPINAALQMRSVYYVDFGDKAVKCGNLGPGYKLRSANDFESLSMEHRLEQNDIVVVKINVHMSNINLTISVLDTDFSKELCIPFTCDVSVVFFYF</sequence>
<reference evidence="2" key="1">
    <citation type="journal article" date="2023" name="Nat. Microbiol.">
        <title>Babesia duncani multi-omics identifies virulence factors and drug targets.</title>
        <authorList>
            <person name="Singh P."/>
            <person name="Lonardi S."/>
            <person name="Liang Q."/>
            <person name="Vydyam P."/>
            <person name="Khabirova E."/>
            <person name="Fang T."/>
            <person name="Gihaz S."/>
            <person name="Thekkiniath J."/>
            <person name="Munshi M."/>
            <person name="Abel S."/>
            <person name="Ciampossin L."/>
            <person name="Batugedara G."/>
            <person name="Gupta M."/>
            <person name="Lu X.M."/>
            <person name="Lenz T."/>
            <person name="Chakravarty S."/>
            <person name="Cornillot E."/>
            <person name="Hu Y."/>
            <person name="Ma W."/>
            <person name="Gonzalez L.M."/>
            <person name="Sanchez S."/>
            <person name="Estrada K."/>
            <person name="Sanchez-Flores A."/>
            <person name="Montero E."/>
            <person name="Harb O.S."/>
            <person name="Le Roch K.G."/>
            <person name="Mamoun C.B."/>
        </authorList>
    </citation>
    <scope>NUCLEOTIDE SEQUENCE</scope>
    <source>
        <strain evidence="2">WA1</strain>
    </source>
</reference>
<proteinExistence type="predicted"/>
<dbReference type="InterPro" id="IPR011333">
    <property type="entry name" value="SKP1/BTB/POZ_sf"/>
</dbReference>
<dbReference type="Proteomes" id="UP001214638">
    <property type="component" value="Unassembled WGS sequence"/>
</dbReference>
<feature type="domain" description="BTB" evidence="1">
    <location>
        <begin position="25"/>
        <end position="104"/>
    </location>
</feature>
<dbReference type="RefSeq" id="XP_067802922.1">
    <property type="nucleotide sequence ID" value="XM_067947700.1"/>
</dbReference>
<evidence type="ECO:0000313" key="2">
    <source>
        <dbReference type="EMBL" id="KAK2196080.1"/>
    </source>
</evidence>
<dbReference type="InterPro" id="IPR000210">
    <property type="entry name" value="BTB/POZ_dom"/>
</dbReference>